<dbReference type="InterPro" id="IPR045584">
    <property type="entry name" value="Pilin-like"/>
</dbReference>
<dbReference type="EMBL" id="LC557117">
    <property type="protein sequence ID" value="BCI56342.1"/>
    <property type="molecule type" value="Genomic_DNA"/>
</dbReference>
<protein>
    <recommendedName>
        <fullName evidence="5">Prepilin-type N-terminal cleavage/methylation domain-containing protein</fullName>
    </recommendedName>
</protein>
<organism evidence="2">
    <name type="scientific">Ralstonia solanacearum</name>
    <name type="common">Pseudomonas solanacearum</name>
    <dbReference type="NCBI Taxonomy" id="305"/>
    <lineage>
        <taxon>Bacteria</taxon>
        <taxon>Pseudomonadati</taxon>
        <taxon>Pseudomonadota</taxon>
        <taxon>Betaproteobacteria</taxon>
        <taxon>Burkholderiales</taxon>
        <taxon>Burkholderiaceae</taxon>
        <taxon>Ralstonia</taxon>
        <taxon>Ralstonia solanacearum species complex</taxon>
    </lineage>
</organism>
<dbReference type="AlphaFoldDB" id="A0A8D5EW01"/>
<evidence type="ECO:0008006" key="5">
    <source>
        <dbReference type="Google" id="ProtNLM"/>
    </source>
</evidence>
<dbReference type="EMBL" id="LC557111">
    <property type="protein sequence ID" value="BCI56304.1"/>
    <property type="molecule type" value="Genomic_DNA"/>
</dbReference>
<keyword evidence="1" id="KW-0472">Membrane</keyword>
<dbReference type="InterPro" id="IPR012902">
    <property type="entry name" value="N_methyl_site"/>
</dbReference>
<keyword evidence="1" id="KW-1133">Transmembrane helix</keyword>
<name>A0A8D5EW01_RALSL</name>
<keyword evidence="1" id="KW-0812">Transmembrane</keyword>
<sequence length="155" mass="15530">MRTRYERGVTLAEIAVVLIIVALLALAAVPLSGTWITQANVSLGQALLVQGAAHAKARALRNTSSATGSIGAAFLLLTNRSVCVQEQAPSSMSCTGAVWSASMPVAATLDGSDTQCIAYSNFGLPTAAAVGGTSCSTTGNFVLNSGGANASGILN</sequence>
<evidence type="ECO:0000313" key="3">
    <source>
        <dbReference type="EMBL" id="BCI56304.1"/>
    </source>
</evidence>
<proteinExistence type="predicted"/>
<evidence type="ECO:0000313" key="2">
    <source>
        <dbReference type="EMBL" id="BCI56266.1"/>
    </source>
</evidence>
<dbReference type="NCBIfam" id="TIGR02532">
    <property type="entry name" value="IV_pilin_GFxxxE"/>
    <property type="match status" value="1"/>
</dbReference>
<evidence type="ECO:0000313" key="4">
    <source>
        <dbReference type="EMBL" id="BCI56342.1"/>
    </source>
</evidence>
<dbReference type="EMBL" id="LC557105">
    <property type="protein sequence ID" value="BCI56266.1"/>
    <property type="molecule type" value="Genomic_DNA"/>
</dbReference>
<evidence type="ECO:0000256" key="1">
    <source>
        <dbReference type="SAM" id="Phobius"/>
    </source>
</evidence>
<reference evidence="2" key="1">
    <citation type="submission" date="2020-06" db="EMBL/GenBank/DDBJ databases">
        <title>Comparative genome analysis of Ralstonia solanacearum.</title>
        <authorList>
            <person name="Iiyama K."/>
            <person name="Kodama S."/>
            <person name="Furuya N."/>
        </authorList>
    </citation>
    <scope>NUCLEOTIDE SEQUENCE</scope>
    <source>
        <strain evidence="2">MAFF 211479</strain>
        <strain evidence="3">MAFF 211480</strain>
        <strain evidence="4">MAFF 311693</strain>
    </source>
</reference>
<accession>A0A8D5EW01</accession>
<feature type="transmembrane region" description="Helical" evidence="1">
    <location>
        <begin position="12"/>
        <end position="36"/>
    </location>
</feature>
<dbReference type="SUPFAM" id="SSF54523">
    <property type="entry name" value="Pili subunits"/>
    <property type="match status" value="1"/>
</dbReference>